<evidence type="ECO:0000256" key="5">
    <source>
        <dbReference type="ARBA" id="ARBA00023187"/>
    </source>
</evidence>
<comment type="subcellular location">
    <subcellularLocation>
        <location evidence="1 7">Nucleus</location>
    </subcellularLocation>
</comment>
<protein>
    <recommendedName>
        <fullName evidence="7">Pre-mRNA-splicing factor SYF2</fullName>
    </recommendedName>
</protein>
<keyword evidence="4 7" id="KW-0747">Spliceosome</keyword>
<gene>
    <name evidence="10" type="ORF">LOD99_5883</name>
</gene>
<reference evidence="10 11" key="1">
    <citation type="journal article" date="2023" name="BMC Biol.">
        <title>The compact genome of the sponge Oopsacas minuta (Hexactinellida) is lacking key metazoan core genes.</title>
        <authorList>
            <person name="Santini S."/>
            <person name="Schenkelaars Q."/>
            <person name="Jourda C."/>
            <person name="Duchesne M."/>
            <person name="Belahbib H."/>
            <person name="Rocher C."/>
            <person name="Selva M."/>
            <person name="Riesgo A."/>
            <person name="Vervoort M."/>
            <person name="Leys S.P."/>
            <person name="Kodjabachian L."/>
            <person name="Le Bivic A."/>
            <person name="Borchiellini C."/>
            <person name="Claverie J.M."/>
            <person name="Renard E."/>
        </authorList>
    </citation>
    <scope>NUCLEOTIDE SEQUENCE [LARGE SCALE GENOMIC DNA]</scope>
    <source>
        <strain evidence="10">SPO-2</strain>
    </source>
</reference>
<comment type="function">
    <text evidence="7">Involved in pre-mRNA splicing.</text>
</comment>
<evidence type="ECO:0000256" key="7">
    <source>
        <dbReference type="RuleBase" id="RU367148"/>
    </source>
</evidence>
<dbReference type="Pfam" id="PF08231">
    <property type="entry name" value="SYF2"/>
    <property type="match status" value="1"/>
</dbReference>
<keyword evidence="5 7" id="KW-0508">mRNA splicing</keyword>
<feature type="coiled-coil region" evidence="8">
    <location>
        <begin position="36"/>
        <end position="63"/>
    </location>
</feature>
<dbReference type="EMBL" id="JAKMXF010000311">
    <property type="protein sequence ID" value="KAI6650446.1"/>
    <property type="molecule type" value="Genomic_DNA"/>
</dbReference>
<name>A0AAV7JP19_9METZ</name>
<dbReference type="AlphaFoldDB" id="A0AAV7JP19"/>
<dbReference type="Proteomes" id="UP001165289">
    <property type="component" value="Unassembled WGS sequence"/>
</dbReference>
<keyword evidence="11" id="KW-1185">Reference proteome</keyword>
<keyword evidence="3 7" id="KW-0507">mRNA processing</keyword>
<dbReference type="PANTHER" id="PTHR13264:SF5">
    <property type="entry name" value="PRE-MRNA-SPLICING FACTOR SYF2"/>
    <property type="match status" value="1"/>
</dbReference>
<dbReference type="InterPro" id="IPR013260">
    <property type="entry name" value="mRNA_splic_SYF2"/>
</dbReference>
<feature type="region of interest" description="Disordered" evidence="9">
    <location>
        <begin position="1"/>
        <end position="36"/>
    </location>
</feature>
<evidence type="ECO:0000256" key="4">
    <source>
        <dbReference type="ARBA" id="ARBA00022728"/>
    </source>
</evidence>
<dbReference type="GO" id="GO:0000398">
    <property type="term" value="P:mRNA splicing, via spliceosome"/>
    <property type="evidence" value="ECO:0007669"/>
    <property type="project" value="UniProtKB-UniRule"/>
</dbReference>
<feature type="region of interest" description="Disordered" evidence="9">
    <location>
        <begin position="116"/>
        <end position="136"/>
    </location>
</feature>
<evidence type="ECO:0000256" key="2">
    <source>
        <dbReference type="ARBA" id="ARBA00010028"/>
    </source>
</evidence>
<dbReference type="GO" id="GO:0071013">
    <property type="term" value="C:catalytic step 2 spliceosome"/>
    <property type="evidence" value="ECO:0007669"/>
    <property type="project" value="TreeGrafter"/>
</dbReference>
<accession>A0AAV7JP19</accession>
<organism evidence="10 11">
    <name type="scientific">Oopsacas minuta</name>
    <dbReference type="NCBI Taxonomy" id="111878"/>
    <lineage>
        <taxon>Eukaryota</taxon>
        <taxon>Metazoa</taxon>
        <taxon>Porifera</taxon>
        <taxon>Hexactinellida</taxon>
        <taxon>Hexasterophora</taxon>
        <taxon>Lyssacinosida</taxon>
        <taxon>Leucopsacidae</taxon>
        <taxon>Oopsacas</taxon>
    </lineage>
</organism>
<keyword evidence="8" id="KW-0175">Coiled coil</keyword>
<evidence type="ECO:0000256" key="3">
    <source>
        <dbReference type="ARBA" id="ARBA00022664"/>
    </source>
</evidence>
<sequence length="252" mass="29559">MSESEDSSGNSTTSVSRDDVTQTADSSQSTTSTTRLSLVAERLRQLKEKRESARKENIAEVAKEDYENRLPLNHLSKERRIEWEKRDFQARKEAQESGLDYDREKLLSERADEVEKWEAKRKRKKNPDQGFADFQQASYRQYQRLTKQLKPDMEAYESSKSSLPESALYPSVDTLPTSSDQYPTHSAVQRLVDDVEKQISKRKQFSRRREFKFGKDIDYINERNKKFNEKAERFYGKYTAELKQNLERGTAI</sequence>
<dbReference type="GO" id="GO:0071014">
    <property type="term" value="C:post-mRNA release spliceosomal complex"/>
    <property type="evidence" value="ECO:0007669"/>
    <property type="project" value="TreeGrafter"/>
</dbReference>
<comment type="caution">
    <text evidence="10">The sequence shown here is derived from an EMBL/GenBank/DDBJ whole genome shotgun (WGS) entry which is preliminary data.</text>
</comment>
<dbReference type="GO" id="GO:0000974">
    <property type="term" value="C:Prp19 complex"/>
    <property type="evidence" value="ECO:0007669"/>
    <property type="project" value="TreeGrafter"/>
</dbReference>
<evidence type="ECO:0000256" key="6">
    <source>
        <dbReference type="ARBA" id="ARBA00023242"/>
    </source>
</evidence>
<keyword evidence="6 7" id="KW-0539">Nucleus</keyword>
<dbReference type="PANTHER" id="PTHR13264">
    <property type="entry name" value="GCIP-INTERACTING PROTEIN P29"/>
    <property type="match status" value="1"/>
</dbReference>
<evidence type="ECO:0000313" key="10">
    <source>
        <dbReference type="EMBL" id="KAI6650446.1"/>
    </source>
</evidence>
<comment type="similarity">
    <text evidence="2 7">Belongs to the SYF2 family.</text>
</comment>
<evidence type="ECO:0000256" key="8">
    <source>
        <dbReference type="SAM" id="Coils"/>
    </source>
</evidence>
<comment type="subunit">
    <text evidence="7">May be part of a spliceosome complex.</text>
</comment>
<proteinExistence type="inferred from homology"/>
<evidence type="ECO:0000256" key="9">
    <source>
        <dbReference type="SAM" id="MobiDB-lite"/>
    </source>
</evidence>
<evidence type="ECO:0000313" key="11">
    <source>
        <dbReference type="Proteomes" id="UP001165289"/>
    </source>
</evidence>
<evidence type="ECO:0000256" key="1">
    <source>
        <dbReference type="ARBA" id="ARBA00004123"/>
    </source>
</evidence>
<feature type="compositionally biased region" description="Low complexity" evidence="9">
    <location>
        <begin position="21"/>
        <end position="36"/>
    </location>
</feature>